<comment type="caution">
    <text evidence="9">The sequence shown here is derived from an EMBL/GenBank/DDBJ whole genome shotgun (WGS) entry which is preliminary data.</text>
</comment>
<protein>
    <recommendedName>
        <fullName evidence="8">ER membrane protein complex subunit 7 beta-sandwich domain-containing protein</fullName>
    </recommendedName>
</protein>
<keyword evidence="4" id="KW-0732">Signal</keyword>
<evidence type="ECO:0000256" key="3">
    <source>
        <dbReference type="ARBA" id="ARBA00022692"/>
    </source>
</evidence>
<feature type="domain" description="ER membrane protein complex subunit 7 beta-sandwich" evidence="8">
    <location>
        <begin position="6"/>
        <end position="112"/>
    </location>
</feature>
<evidence type="ECO:0000256" key="5">
    <source>
        <dbReference type="ARBA" id="ARBA00022989"/>
    </source>
</evidence>
<evidence type="ECO:0000256" key="1">
    <source>
        <dbReference type="ARBA" id="ARBA00004167"/>
    </source>
</evidence>
<dbReference type="GO" id="GO:0072546">
    <property type="term" value="C:EMC complex"/>
    <property type="evidence" value="ECO:0007669"/>
    <property type="project" value="TreeGrafter"/>
</dbReference>
<evidence type="ECO:0000259" key="8">
    <source>
        <dbReference type="Pfam" id="PF09430"/>
    </source>
</evidence>
<feature type="transmembrane region" description="Helical" evidence="7">
    <location>
        <begin position="101"/>
        <end position="122"/>
    </location>
</feature>
<evidence type="ECO:0000256" key="2">
    <source>
        <dbReference type="ARBA" id="ARBA00008880"/>
    </source>
</evidence>
<gene>
    <name evidence="9" type="ORF">KVV02_004464</name>
</gene>
<keyword evidence="3 7" id="KW-0812">Transmembrane</keyword>
<comment type="subcellular location">
    <subcellularLocation>
        <location evidence="1">Membrane</location>
        <topology evidence="1">Single-pass membrane protein</topology>
    </subcellularLocation>
</comment>
<keyword evidence="5 7" id="KW-1133">Transmembrane helix</keyword>
<dbReference type="InterPro" id="IPR013784">
    <property type="entry name" value="Carb-bd-like_fold"/>
</dbReference>
<evidence type="ECO:0000256" key="7">
    <source>
        <dbReference type="SAM" id="Phobius"/>
    </source>
</evidence>
<dbReference type="InterPro" id="IPR039163">
    <property type="entry name" value="EMC7"/>
</dbReference>
<dbReference type="PANTHER" id="PTHR13605">
    <property type="entry name" value="ER MEMBRANE PROTEIN COMPLEX SUBUNIT 7"/>
    <property type="match status" value="1"/>
</dbReference>
<dbReference type="PANTHER" id="PTHR13605:SF4">
    <property type="entry name" value="ER MEMBRANE PROTEIN COMPLEX SUBUNIT 7"/>
    <property type="match status" value="1"/>
</dbReference>
<sequence>MRGVPTATKVMLSGGLFQTPVNDDGLFVFPDVPLGAYVLEVKSPQLTYSKVRVVVTANEVRATRMSVSDHFSSQQQTLPMPLTLRPRPRPMHYIPPEGAKVAGWFANPMILLSSFSFLMLLLMPKIMANLDAEALEAMRSSYDFGCLPSLAPPHPIGSMAQHDPLHAAHLAYQQHPPMKNALSAADALAFNRGPNPTVGSHHSFTVLSKKQQ</sequence>
<comment type="similarity">
    <text evidence="2">Belongs to the EMC7 family.</text>
</comment>
<dbReference type="Gene3D" id="2.60.40.1120">
    <property type="entry name" value="Carboxypeptidase-like, regulatory domain"/>
    <property type="match status" value="1"/>
</dbReference>
<dbReference type="SUPFAM" id="SSF49452">
    <property type="entry name" value="Starch-binding domain-like"/>
    <property type="match status" value="1"/>
</dbReference>
<dbReference type="EMBL" id="JAIFTL010000374">
    <property type="protein sequence ID" value="KAG9319803.1"/>
    <property type="molecule type" value="Genomic_DNA"/>
</dbReference>
<keyword evidence="6 7" id="KW-0472">Membrane</keyword>
<evidence type="ECO:0000256" key="4">
    <source>
        <dbReference type="ARBA" id="ARBA00022729"/>
    </source>
</evidence>
<organism evidence="9 10">
    <name type="scientific">Mortierella alpina</name>
    <name type="common">Oleaginous fungus</name>
    <name type="synonym">Mortierella renispora</name>
    <dbReference type="NCBI Taxonomy" id="64518"/>
    <lineage>
        <taxon>Eukaryota</taxon>
        <taxon>Fungi</taxon>
        <taxon>Fungi incertae sedis</taxon>
        <taxon>Mucoromycota</taxon>
        <taxon>Mortierellomycotina</taxon>
        <taxon>Mortierellomycetes</taxon>
        <taxon>Mortierellales</taxon>
        <taxon>Mortierellaceae</taxon>
        <taxon>Mortierella</taxon>
    </lineage>
</organism>
<dbReference type="GO" id="GO:0030246">
    <property type="term" value="F:carbohydrate binding"/>
    <property type="evidence" value="ECO:0007669"/>
    <property type="project" value="InterPro"/>
</dbReference>
<dbReference type="Pfam" id="PF09430">
    <property type="entry name" value="EMC7_beta-sandw"/>
    <property type="match status" value="1"/>
</dbReference>
<reference evidence="9" key="1">
    <citation type="submission" date="2021-07" db="EMBL/GenBank/DDBJ databases">
        <title>Draft genome of Mortierella alpina, strain LL118, isolated from an aspen leaf litter sample.</title>
        <authorList>
            <person name="Yang S."/>
            <person name="Vinatzer B.A."/>
        </authorList>
    </citation>
    <scope>NUCLEOTIDE SEQUENCE</scope>
    <source>
        <strain evidence="9">LL118</strain>
    </source>
</reference>
<name>A0A9P7ZWR5_MORAP</name>
<accession>A0A9P7ZWR5</accession>
<dbReference type="Proteomes" id="UP000717515">
    <property type="component" value="Unassembled WGS sequence"/>
</dbReference>
<evidence type="ECO:0000313" key="9">
    <source>
        <dbReference type="EMBL" id="KAG9319803.1"/>
    </source>
</evidence>
<dbReference type="AlphaFoldDB" id="A0A9P7ZWR5"/>
<dbReference type="InterPro" id="IPR019008">
    <property type="entry name" value="Beta_sandwich_EMC7"/>
</dbReference>
<evidence type="ECO:0000256" key="6">
    <source>
        <dbReference type="ARBA" id="ARBA00023136"/>
    </source>
</evidence>
<proteinExistence type="inferred from homology"/>
<evidence type="ECO:0000313" key="10">
    <source>
        <dbReference type="Proteomes" id="UP000717515"/>
    </source>
</evidence>